<dbReference type="GO" id="GO:0005886">
    <property type="term" value="C:plasma membrane"/>
    <property type="evidence" value="ECO:0007669"/>
    <property type="project" value="TreeGrafter"/>
</dbReference>
<feature type="transmembrane region" description="Helical" evidence="2">
    <location>
        <begin position="703"/>
        <end position="730"/>
    </location>
</feature>
<proteinExistence type="predicted"/>
<dbReference type="SUPFAM" id="SSF81665">
    <property type="entry name" value="Calcium ATPase, transmembrane domain M"/>
    <property type="match status" value="1"/>
</dbReference>
<protein>
    <recommendedName>
        <fullName evidence="3">RRM domain-containing protein</fullName>
    </recommendedName>
</protein>
<dbReference type="InterPro" id="IPR012677">
    <property type="entry name" value="Nucleotide-bd_a/b_plait_sf"/>
</dbReference>
<dbReference type="InterPro" id="IPR000504">
    <property type="entry name" value="RRM_dom"/>
</dbReference>
<keyword evidence="2" id="KW-0812">Transmembrane</keyword>
<dbReference type="Proteomes" id="UP000187209">
    <property type="component" value="Unassembled WGS sequence"/>
</dbReference>
<keyword evidence="1" id="KW-0694">RNA-binding</keyword>
<dbReference type="AlphaFoldDB" id="A0A1R2BK41"/>
<feature type="transmembrane region" description="Helical" evidence="2">
    <location>
        <begin position="488"/>
        <end position="511"/>
    </location>
</feature>
<dbReference type="Gene3D" id="3.30.70.330">
    <property type="match status" value="1"/>
</dbReference>
<gene>
    <name evidence="4" type="ORF">SteCoe_23325</name>
</gene>
<feature type="domain" description="RRM" evidence="3">
    <location>
        <begin position="192"/>
        <end position="272"/>
    </location>
</feature>
<dbReference type="GO" id="GO:0003723">
    <property type="term" value="F:RNA binding"/>
    <property type="evidence" value="ECO:0007669"/>
    <property type="project" value="UniProtKB-UniRule"/>
</dbReference>
<accession>A0A1R2BK41</accession>
<dbReference type="OrthoDB" id="293862at2759"/>
<dbReference type="PROSITE" id="PS50102">
    <property type="entry name" value="RRM"/>
    <property type="match status" value="1"/>
</dbReference>
<keyword evidence="2" id="KW-1133">Transmembrane helix</keyword>
<feature type="transmembrane region" description="Helical" evidence="2">
    <location>
        <begin position="92"/>
        <end position="109"/>
    </location>
</feature>
<comment type="caution">
    <text evidence="4">The sequence shown here is derived from an EMBL/GenBank/DDBJ whole genome shotgun (WGS) entry which is preliminary data.</text>
</comment>
<dbReference type="SUPFAM" id="SSF54928">
    <property type="entry name" value="RNA-binding domain, RBD"/>
    <property type="match status" value="1"/>
</dbReference>
<evidence type="ECO:0000313" key="4">
    <source>
        <dbReference type="EMBL" id="OMJ77143.1"/>
    </source>
</evidence>
<dbReference type="InterPro" id="IPR027815">
    <property type="entry name" value="CSC1/OSCA1-like_cyt"/>
</dbReference>
<evidence type="ECO:0000256" key="2">
    <source>
        <dbReference type="SAM" id="Phobius"/>
    </source>
</evidence>
<evidence type="ECO:0000256" key="1">
    <source>
        <dbReference type="PROSITE-ProRule" id="PRU00176"/>
    </source>
</evidence>
<feature type="transmembrane region" description="Helical" evidence="2">
    <location>
        <begin position="364"/>
        <end position="384"/>
    </location>
</feature>
<feature type="transmembrane region" description="Helical" evidence="2">
    <location>
        <begin position="531"/>
        <end position="557"/>
    </location>
</feature>
<keyword evidence="5" id="KW-1185">Reference proteome</keyword>
<dbReference type="GO" id="GO:0005227">
    <property type="term" value="F:calcium-activated cation channel activity"/>
    <property type="evidence" value="ECO:0007669"/>
    <property type="project" value="InterPro"/>
</dbReference>
<evidence type="ECO:0000313" key="5">
    <source>
        <dbReference type="Proteomes" id="UP000187209"/>
    </source>
</evidence>
<dbReference type="EMBL" id="MPUH01000591">
    <property type="protein sequence ID" value="OMJ77143.1"/>
    <property type="molecule type" value="Genomic_DNA"/>
</dbReference>
<reference evidence="4 5" key="1">
    <citation type="submission" date="2016-11" db="EMBL/GenBank/DDBJ databases">
        <title>The macronuclear genome of Stentor coeruleus: a giant cell with tiny introns.</title>
        <authorList>
            <person name="Slabodnick M."/>
            <person name="Ruby J.G."/>
            <person name="Reiff S.B."/>
            <person name="Swart E.C."/>
            <person name="Gosai S."/>
            <person name="Prabakaran S."/>
            <person name="Witkowska E."/>
            <person name="Larue G.E."/>
            <person name="Fisher S."/>
            <person name="Freeman R.M."/>
            <person name="Gunawardena J."/>
            <person name="Chu W."/>
            <person name="Stover N.A."/>
            <person name="Gregory B.D."/>
            <person name="Nowacki M."/>
            <person name="Derisi J."/>
            <person name="Roy S.W."/>
            <person name="Marshall W.F."/>
            <person name="Sood P."/>
        </authorList>
    </citation>
    <scope>NUCLEOTIDE SEQUENCE [LARGE SCALE GENOMIC DNA]</scope>
    <source>
        <strain evidence="4">WM001</strain>
    </source>
</reference>
<name>A0A1R2BK41_9CILI</name>
<dbReference type="InterPro" id="IPR045122">
    <property type="entry name" value="Csc1-like"/>
</dbReference>
<dbReference type="Pfam" id="PF14703">
    <property type="entry name" value="PHM7_cyt"/>
    <property type="match status" value="1"/>
</dbReference>
<keyword evidence="2" id="KW-0472">Membrane</keyword>
<dbReference type="InterPro" id="IPR023298">
    <property type="entry name" value="ATPase_P-typ_TM_dom_sf"/>
</dbReference>
<dbReference type="PANTHER" id="PTHR13018:SF5">
    <property type="entry name" value="RE44586P"/>
    <property type="match status" value="1"/>
</dbReference>
<sequence length="796" mass="92306">MSACEAVETQPENEVYVCSRNRMSSQEHIMQIERDIFTKASLTTAKRFREMNSLRKNDNGNIRKYNICCSSTVHFADYSLGLRLHFTLIKQLILIFFVIAGVSVLPLYLNYNGNYYLPSQVQSEMDFFTIGNQGSRPGEEKDSSEIEDNYLMIYISDTCCAGFFILMILIFFIVGNVKIINSLKNTHKISNFSVEIQGLPSKKVTEDEVKKHFSQFGKVAEVFLSRKFGSMLYIHTQRAELQEQIFLLESLDKMNKRDPKNNKKLEKLIKKKTKFDEVISKSDTSISYESLDIKNAYIVFNKQSDRRNCLNAYNRKNCCGCSLQKKEHRFRGKFKLSAFPAKEPSDIIWENIEVSSCSRFLRTCLSIILTFFILLASMGMIYYVKTSQSDLPTQQECLPYNEDTINIQDYPKDSTATFCYCQNLSTDSLISESTDKCSTYIGELSHAWGMKFLSSFGIILMNYFVKIIMRKLSSFERPKSQTDIQRKIFKKIFILIFINTAILTFLVNLNFPQLSEYIFHGKYKDFEKEWFLKVGSLILILMIISMGSPHLIYLGIAYPLGWCCRKNCYKSKKSQYELNMMFLGPEFDIASRTAQILSVVFTCYFYSGGIPLLNCTCFIYLVIIFMTDKFLVLRHYKKPPYYTHEIYVTALFLLPWAVIFHCLVALFMFGNTEIFYIDTEENEKIRRFFGDIFGRRIEKPAGIVFFALILAGLLLVITLGFIQLICEIIITKILNKKVKDVKFTSVRREIRRTGLGTYDIRSNPNYAMIVMSMLNSDEDSKRFIDEAQENSNSEKD</sequence>
<feature type="transmembrane region" description="Helical" evidence="2">
    <location>
        <begin position="646"/>
        <end position="669"/>
    </location>
</feature>
<dbReference type="PANTHER" id="PTHR13018">
    <property type="entry name" value="PROBABLE MEMBRANE PROTEIN DUF221-RELATED"/>
    <property type="match status" value="1"/>
</dbReference>
<dbReference type="InterPro" id="IPR035979">
    <property type="entry name" value="RBD_domain_sf"/>
</dbReference>
<organism evidence="4 5">
    <name type="scientific">Stentor coeruleus</name>
    <dbReference type="NCBI Taxonomy" id="5963"/>
    <lineage>
        <taxon>Eukaryota</taxon>
        <taxon>Sar</taxon>
        <taxon>Alveolata</taxon>
        <taxon>Ciliophora</taxon>
        <taxon>Postciliodesmatophora</taxon>
        <taxon>Heterotrichea</taxon>
        <taxon>Heterotrichida</taxon>
        <taxon>Stentoridae</taxon>
        <taxon>Stentor</taxon>
    </lineage>
</organism>
<evidence type="ECO:0000259" key="3">
    <source>
        <dbReference type="PROSITE" id="PS50102"/>
    </source>
</evidence>
<feature type="transmembrane region" description="Helical" evidence="2">
    <location>
        <begin position="604"/>
        <end position="625"/>
    </location>
</feature>
<feature type="transmembrane region" description="Helical" evidence="2">
    <location>
        <begin position="448"/>
        <end position="468"/>
    </location>
</feature>
<feature type="transmembrane region" description="Helical" evidence="2">
    <location>
        <begin position="151"/>
        <end position="174"/>
    </location>
</feature>